<dbReference type="InterPro" id="IPR000387">
    <property type="entry name" value="Tyr_Pase_dom"/>
</dbReference>
<dbReference type="PANTHER" id="PTHR11106:SF27">
    <property type="entry name" value="MACRO DOMAIN-CONTAINING PROTEIN"/>
    <property type="match status" value="1"/>
</dbReference>
<name>A0A1V0SCH3_9VIRU</name>
<evidence type="ECO:0000259" key="2">
    <source>
        <dbReference type="PROSITE" id="PS50056"/>
    </source>
</evidence>
<reference evidence="4" key="1">
    <citation type="journal article" date="2017" name="Science">
        <title>Giant viruses with an expanded complement of translation system components.</title>
        <authorList>
            <person name="Schulz F."/>
            <person name="Yutin N."/>
            <person name="Ivanova N.N."/>
            <person name="Ortega D.R."/>
            <person name="Lee T.K."/>
            <person name="Vierheilig J."/>
            <person name="Daims H."/>
            <person name="Horn M."/>
            <person name="Wagner M."/>
            <person name="Jensen G.J."/>
            <person name="Kyrpides N.C."/>
            <person name="Koonin E.V."/>
            <person name="Woyke T."/>
        </authorList>
    </citation>
    <scope>NUCLEOTIDE SEQUENCE</scope>
    <source>
        <strain evidence="4">ILV1</strain>
    </source>
</reference>
<dbReference type="SUPFAM" id="SSF52799">
    <property type="entry name" value="(Phosphotyrosine protein) phosphatases II"/>
    <property type="match status" value="1"/>
</dbReference>
<evidence type="ECO:0000313" key="4">
    <source>
        <dbReference type="EMBL" id="ARF09409.1"/>
    </source>
</evidence>
<dbReference type="Pfam" id="PF01661">
    <property type="entry name" value="Macro"/>
    <property type="match status" value="1"/>
</dbReference>
<dbReference type="InterPro" id="IPR043472">
    <property type="entry name" value="Macro_dom-like"/>
</dbReference>
<dbReference type="PANTHER" id="PTHR11106">
    <property type="entry name" value="GANGLIOSIDE INDUCED DIFFERENTIATION ASSOCIATED PROTEIN 2-RELATED"/>
    <property type="match status" value="1"/>
</dbReference>
<dbReference type="EMBL" id="KY684085">
    <property type="protein sequence ID" value="ARF09409.1"/>
    <property type="molecule type" value="Genomic_DNA"/>
</dbReference>
<protein>
    <submittedName>
        <fullName evidence="4">Dual specificity phosphatase</fullName>
    </submittedName>
</protein>
<dbReference type="InterPro" id="IPR000340">
    <property type="entry name" value="Dual-sp_phosphatase_cat-dom"/>
</dbReference>
<dbReference type="SUPFAM" id="SSF52949">
    <property type="entry name" value="Macro domain-like"/>
    <property type="match status" value="1"/>
</dbReference>
<sequence>MIFIGNYMSLSEGILQKYEIDSIIVAANGLEEYINYSPGKRDELFLGLTEEDGEKLEPALMKGTQFMHDKIKHGKKVLVTCRFGMNRSVTIVLCYYMLYLNCTFDQAMQIVKEARPIVSPMERYIIELCEFVKKINDTYVDWKNVDTMHPDDFQRLFDYNIGPFQKNTDKYPGKFKDITPLDDDVIKMRRDKVIPDKSKSTNNRERKDHPISLIEKNEKETFLLLNGYYQIPKPKKSHYDLLQKIELTNKFILDLDVDAIVNTANEALLGGGGMDQLVHTYAGESLKRETMALPNVINNEYSHEYGIKCLTGDAKITSGHNINVDYIIHVVTPYFDKDGNPDKVNHVKSYKSILKYIDGLNIRSLACGPVSTGYYGYPMLEATILGLMTIRNFIEENYDKIDKLYLWIYNETQYKIYDYLLCNMFRSH</sequence>
<evidence type="ECO:0000259" key="1">
    <source>
        <dbReference type="PROSITE" id="PS50054"/>
    </source>
</evidence>
<dbReference type="SMART" id="SM00195">
    <property type="entry name" value="DSPc"/>
    <property type="match status" value="1"/>
</dbReference>
<dbReference type="PROSITE" id="PS51154">
    <property type="entry name" value="MACRO"/>
    <property type="match status" value="1"/>
</dbReference>
<dbReference type="Gene3D" id="3.40.220.10">
    <property type="entry name" value="Leucine Aminopeptidase, subunit E, domain 1"/>
    <property type="match status" value="1"/>
</dbReference>
<dbReference type="PROSITE" id="PS50056">
    <property type="entry name" value="TYR_PHOSPHATASE_2"/>
    <property type="match status" value="1"/>
</dbReference>
<evidence type="ECO:0000259" key="3">
    <source>
        <dbReference type="PROSITE" id="PS51154"/>
    </source>
</evidence>
<feature type="domain" description="Macro" evidence="3">
    <location>
        <begin position="232"/>
        <end position="425"/>
    </location>
</feature>
<dbReference type="InterPro" id="IPR002589">
    <property type="entry name" value="Macro_dom"/>
</dbReference>
<gene>
    <name evidence="4" type="ORF">Indivirus_1_32</name>
</gene>
<dbReference type="PROSITE" id="PS50054">
    <property type="entry name" value="TYR_PHOSPHATASE_DUAL"/>
    <property type="match status" value="1"/>
</dbReference>
<accession>A0A1V0SCH3</accession>
<feature type="domain" description="Tyrosine-protein phosphatase" evidence="1">
    <location>
        <begin position="1"/>
        <end position="137"/>
    </location>
</feature>
<dbReference type="Pfam" id="PF00782">
    <property type="entry name" value="DSPc"/>
    <property type="match status" value="1"/>
</dbReference>
<dbReference type="InterPro" id="IPR020422">
    <property type="entry name" value="TYR_PHOSPHATASE_DUAL_dom"/>
</dbReference>
<organism evidence="4">
    <name type="scientific">Indivirus ILV1</name>
    <dbReference type="NCBI Taxonomy" id="1977633"/>
    <lineage>
        <taxon>Viruses</taxon>
        <taxon>Varidnaviria</taxon>
        <taxon>Bamfordvirae</taxon>
        <taxon>Nucleocytoviricota</taxon>
        <taxon>Megaviricetes</taxon>
        <taxon>Imitervirales</taxon>
        <taxon>Mimiviridae</taxon>
        <taxon>Klosneuvirinae</taxon>
        <taxon>Indivirus</taxon>
    </lineage>
</organism>
<dbReference type="Gene3D" id="3.90.190.10">
    <property type="entry name" value="Protein tyrosine phosphatase superfamily"/>
    <property type="match status" value="1"/>
</dbReference>
<proteinExistence type="predicted"/>
<dbReference type="SMART" id="SM00506">
    <property type="entry name" value="A1pp"/>
    <property type="match status" value="1"/>
</dbReference>
<dbReference type="CDD" id="cd14498">
    <property type="entry name" value="DSP"/>
    <property type="match status" value="1"/>
</dbReference>
<dbReference type="InterPro" id="IPR029021">
    <property type="entry name" value="Prot-tyrosine_phosphatase-like"/>
</dbReference>
<feature type="domain" description="Tyrosine specific protein phosphatases" evidence="2">
    <location>
        <begin position="58"/>
        <end position="126"/>
    </location>
</feature>